<dbReference type="Pfam" id="PF00001">
    <property type="entry name" value="7tm_1"/>
    <property type="match status" value="1"/>
</dbReference>
<comment type="subcellular location">
    <subcellularLocation>
        <location evidence="1">Membrane</location>
        <topology evidence="1">Multi-pass membrane protein</topology>
    </subcellularLocation>
</comment>
<accession>A0AAV0AC71</accession>
<dbReference type="CDD" id="cd15107">
    <property type="entry name" value="7tmA_MrgprB"/>
    <property type="match status" value="1"/>
</dbReference>
<organism evidence="11 12">
    <name type="scientific">Phodopus roborovskii</name>
    <name type="common">Roborovski's desert hamster</name>
    <name type="synonym">Cricetulus roborovskii</name>
    <dbReference type="NCBI Taxonomy" id="109678"/>
    <lineage>
        <taxon>Eukaryota</taxon>
        <taxon>Metazoa</taxon>
        <taxon>Chordata</taxon>
        <taxon>Craniata</taxon>
        <taxon>Vertebrata</taxon>
        <taxon>Euteleostomi</taxon>
        <taxon>Mammalia</taxon>
        <taxon>Eutheria</taxon>
        <taxon>Euarchontoglires</taxon>
        <taxon>Glires</taxon>
        <taxon>Rodentia</taxon>
        <taxon>Myomorpha</taxon>
        <taxon>Muroidea</taxon>
        <taxon>Cricetidae</taxon>
        <taxon>Cricetinae</taxon>
        <taxon>Phodopus</taxon>
    </lineage>
</organism>
<keyword evidence="12" id="KW-1185">Reference proteome</keyword>
<evidence type="ECO:0000259" key="10">
    <source>
        <dbReference type="PROSITE" id="PS50262"/>
    </source>
</evidence>
<evidence type="ECO:0000256" key="3">
    <source>
        <dbReference type="ARBA" id="ARBA00022989"/>
    </source>
</evidence>
<evidence type="ECO:0000313" key="12">
    <source>
        <dbReference type="Proteomes" id="UP001152836"/>
    </source>
</evidence>
<keyword evidence="4 8" id="KW-0297">G-protein coupled receptor</keyword>
<gene>
    <name evidence="11" type="primary">Mrgprx2</name>
    <name evidence="11" type="ORF">PHOROB_LOCUS17556</name>
</gene>
<keyword evidence="5 9" id="KW-0472">Membrane</keyword>
<dbReference type="PRINTS" id="PR02108">
    <property type="entry name" value="MRGPCRFAMILY"/>
</dbReference>
<evidence type="ECO:0000256" key="9">
    <source>
        <dbReference type="SAM" id="Phobius"/>
    </source>
</evidence>
<feature type="transmembrane region" description="Helical" evidence="9">
    <location>
        <begin position="42"/>
        <end position="70"/>
    </location>
</feature>
<comment type="caution">
    <text evidence="11">The sequence shown here is derived from an EMBL/GenBank/DDBJ whole genome shotgun (WGS) entry which is preliminary data.</text>
</comment>
<evidence type="ECO:0000256" key="4">
    <source>
        <dbReference type="ARBA" id="ARBA00023040"/>
    </source>
</evidence>
<evidence type="ECO:0000256" key="6">
    <source>
        <dbReference type="ARBA" id="ARBA00023170"/>
    </source>
</evidence>
<dbReference type="EMBL" id="CALSGD010001635">
    <property type="protein sequence ID" value="CAH7459460.1"/>
    <property type="molecule type" value="Genomic_DNA"/>
</dbReference>
<evidence type="ECO:0000256" key="1">
    <source>
        <dbReference type="ARBA" id="ARBA00004141"/>
    </source>
</evidence>
<dbReference type="GO" id="GO:0005886">
    <property type="term" value="C:plasma membrane"/>
    <property type="evidence" value="ECO:0007669"/>
    <property type="project" value="TreeGrafter"/>
</dbReference>
<feature type="transmembrane region" description="Helical" evidence="9">
    <location>
        <begin position="236"/>
        <end position="256"/>
    </location>
</feature>
<dbReference type="PRINTS" id="PR00237">
    <property type="entry name" value="GPCRRHODOPSN"/>
</dbReference>
<feature type="transmembrane region" description="Helical" evidence="9">
    <location>
        <begin position="276"/>
        <end position="297"/>
    </location>
</feature>
<evidence type="ECO:0000256" key="8">
    <source>
        <dbReference type="RuleBase" id="RU000688"/>
    </source>
</evidence>
<dbReference type="InterPro" id="IPR026234">
    <property type="entry name" value="MRGPCRFAMILY"/>
</dbReference>
<comment type="similarity">
    <text evidence="8">Belongs to the G-protein coupled receptor 1 family.</text>
</comment>
<keyword evidence="7 8" id="KW-0807">Transducer</keyword>
<dbReference type="PROSITE" id="PS00237">
    <property type="entry name" value="G_PROTEIN_RECEP_F1_1"/>
    <property type="match status" value="1"/>
</dbReference>
<evidence type="ECO:0000313" key="11">
    <source>
        <dbReference type="EMBL" id="CAH7459460.1"/>
    </source>
</evidence>
<reference evidence="11" key="1">
    <citation type="submission" date="2022-06" db="EMBL/GenBank/DDBJ databases">
        <authorList>
            <person name="Andreotti S."/>
            <person name="Wyler E."/>
        </authorList>
    </citation>
    <scope>NUCLEOTIDE SEQUENCE</scope>
</reference>
<evidence type="ECO:0000256" key="2">
    <source>
        <dbReference type="ARBA" id="ARBA00022692"/>
    </source>
</evidence>
<proteinExistence type="inferred from homology"/>
<dbReference type="InterPro" id="IPR017452">
    <property type="entry name" value="GPCR_Rhodpsn_7TM"/>
</dbReference>
<dbReference type="FunFam" id="1.20.1070.10:FF:000140">
    <property type="entry name" value="Mas-related G-protein coupled receptor member X2"/>
    <property type="match status" value="1"/>
</dbReference>
<name>A0AAV0AC71_PHORO</name>
<keyword evidence="2 8" id="KW-0812">Transmembrane</keyword>
<feature type="domain" description="G-protein coupled receptors family 1 profile" evidence="10">
    <location>
        <begin position="62"/>
        <end position="294"/>
    </location>
</feature>
<sequence length="342" mass="39085">MEEYSFRNTSGELLRVDINISHWPPNTTALDGRNDTGIPLCSLMFCTMIFISPIIALAGLVGNAIVLWFLGFHMRRNVFSVYILNLAGADFLFLCFQIVHCFHVILDIFYSKTIDTTLFSFVLLNSTYLCGLSMLSAISTERCLSVMWPIWYRCQRPRHTSAAMCALLWVLSLLLSILEGKECGLLFDSVGHGWCQSFDFIIAAWLIVLFVVLLGSSLALVFTIFCGSHRIPVTRLYVTIVCTVLVFLLFGLPYGIYQFLLEWIENFNYAVLYDFYSVTIFLSCVNSCANPIIYFLVGSIRHRRFQWRTLKLFLQRALQDTPEEEECREGGSSGRSREMKTV</sequence>
<dbReference type="PANTHER" id="PTHR11334">
    <property type="entry name" value="MAS-RELATED G-PROTEIN COUPLED RECEPTOR"/>
    <property type="match status" value="1"/>
</dbReference>
<keyword evidence="3 9" id="KW-1133">Transmembrane helix</keyword>
<dbReference type="InterPro" id="IPR000276">
    <property type="entry name" value="GPCR_Rhodpsn"/>
</dbReference>
<feature type="transmembrane region" description="Helical" evidence="9">
    <location>
        <begin position="198"/>
        <end position="224"/>
    </location>
</feature>
<dbReference type="PROSITE" id="PS50262">
    <property type="entry name" value="G_PROTEIN_RECEP_F1_2"/>
    <property type="match status" value="1"/>
</dbReference>
<dbReference type="SUPFAM" id="SSF81321">
    <property type="entry name" value="Family A G protein-coupled receptor-like"/>
    <property type="match status" value="1"/>
</dbReference>
<dbReference type="GO" id="GO:0004930">
    <property type="term" value="F:G protein-coupled receptor activity"/>
    <property type="evidence" value="ECO:0007669"/>
    <property type="project" value="UniProtKB-KW"/>
</dbReference>
<dbReference type="PANTHER" id="PTHR11334:SF66">
    <property type="entry name" value="MAS-RELATED G-PROTEIN COUPLED RECEPTOR MEMBER B1-RELATED"/>
    <property type="match status" value="1"/>
</dbReference>
<feature type="transmembrane region" description="Helical" evidence="9">
    <location>
        <begin position="118"/>
        <end position="138"/>
    </location>
</feature>
<dbReference type="Gene3D" id="1.20.1070.10">
    <property type="entry name" value="Rhodopsin 7-helix transmembrane proteins"/>
    <property type="match status" value="1"/>
</dbReference>
<feature type="transmembrane region" description="Helical" evidence="9">
    <location>
        <begin position="159"/>
        <end position="178"/>
    </location>
</feature>
<protein>
    <submittedName>
        <fullName evidence="11">Mrgprx2 protein</fullName>
    </submittedName>
</protein>
<feature type="transmembrane region" description="Helical" evidence="9">
    <location>
        <begin position="82"/>
        <end position="106"/>
    </location>
</feature>
<evidence type="ECO:0000256" key="5">
    <source>
        <dbReference type="ARBA" id="ARBA00023136"/>
    </source>
</evidence>
<evidence type="ECO:0000256" key="7">
    <source>
        <dbReference type="ARBA" id="ARBA00023224"/>
    </source>
</evidence>
<dbReference type="Proteomes" id="UP001152836">
    <property type="component" value="Unassembled WGS sequence"/>
</dbReference>
<dbReference type="AlphaFoldDB" id="A0AAV0AC71"/>
<keyword evidence="6 8" id="KW-0675">Receptor</keyword>